<organism evidence="8">
    <name type="scientific">Caenorhabditis remanei</name>
    <name type="common">Caenorhabditis vulgaris</name>
    <dbReference type="NCBI Taxonomy" id="31234"/>
    <lineage>
        <taxon>Eukaryota</taxon>
        <taxon>Metazoa</taxon>
        <taxon>Ecdysozoa</taxon>
        <taxon>Nematoda</taxon>
        <taxon>Chromadorea</taxon>
        <taxon>Rhabditida</taxon>
        <taxon>Rhabditina</taxon>
        <taxon>Rhabditomorpha</taxon>
        <taxon>Rhabditoidea</taxon>
        <taxon>Rhabditidae</taxon>
        <taxon>Peloderinae</taxon>
        <taxon>Caenorhabditis</taxon>
    </lineage>
</organism>
<dbReference type="AlphaFoldDB" id="E3MSW7"/>
<gene>
    <name evidence="7" type="ORF">CRE_15550</name>
</gene>
<evidence type="ECO:0000313" key="7">
    <source>
        <dbReference type="EMBL" id="EFP08462.1"/>
    </source>
</evidence>
<keyword evidence="3 6" id="KW-1133">Transmembrane helix</keyword>
<dbReference type="PANTHER" id="PTHR13377:SF3">
    <property type="entry name" value="TRANSMEMBRANE PROTEIN 115"/>
    <property type="match status" value="1"/>
</dbReference>
<dbReference type="STRING" id="31234.E3MSW7"/>
<evidence type="ECO:0000313" key="8">
    <source>
        <dbReference type="Proteomes" id="UP000008281"/>
    </source>
</evidence>
<feature type="transmembrane region" description="Helical" evidence="6">
    <location>
        <begin position="28"/>
        <end position="51"/>
    </location>
</feature>
<comment type="subcellular location">
    <subcellularLocation>
        <location evidence="1">Membrane</location>
        <topology evidence="1">Multi-pass membrane protein</topology>
    </subcellularLocation>
</comment>
<accession>E3MSW7</accession>
<keyword evidence="2 6" id="KW-0812">Transmembrane</keyword>
<dbReference type="InterPro" id="IPR013861">
    <property type="entry name" value="TMEM115/Pdh1/Rbl19"/>
</dbReference>
<dbReference type="SUPFAM" id="SSF144091">
    <property type="entry name" value="Rhomboid-like"/>
    <property type="match status" value="1"/>
</dbReference>
<evidence type="ECO:0000256" key="6">
    <source>
        <dbReference type="SAM" id="Phobius"/>
    </source>
</evidence>
<dbReference type="GO" id="GO:0016020">
    <property type="term" value="C:membrane"/>
    <property type="evidence" value="ECO:0007669"/>
    <property type="project" value="UniProtKB-SubCell"/>
</dbReference>
<feature type="transmembrane region" description="Helical" evidence="6">
    <location>
        <begin position="104"/>
        <end position="127"/>
    </location>
</feature>
<feature type="transmembrane region" description="Helical" evidence="6">
    <location>
        <begin position="139"/>
        <end position="157"/>
    </location>
</feature>
<dbReference type="GO" id="GO:0006890">
    <property type="term" value="P:retrograde vesicle-mediated transport, Golgi to endoplasmic reticulum"/>
    <property type="evidence" value="ECO:0007669"/>
    <property type="project" value="InterPro"/>
</dbReference>
<feature type="transmembrane region" description="Helical" evidence="6">
    <location>
        <begin position="63"/>
        <end position="84"/>
    </location>
</feature>
<dbReference type="InterPro" id="IPR035952">
    <property type="entry name" value="Rhomboid-like_sf"/>
</dbReference>
<dbReference type="Pfam" id="PF08551">
    <property type="entry name" value="DUF1751"/>
    <property type="match status" value="1"/>
</dbReference>
<sequence length="372" mass="42615">MGVKSVLGDLQIVVERHSDVLRNNALPFRFLVVLRIIGFIISYLHFARLLLWLHPYQLASIELWRIATSAFCGHNLIDVLWTVWCLHFGTNLVRLNNTNESLLKLYAITQGITTLAIVVFAYLTYIFFDSIKFFYIEPLVGMTPVCSAVMVLMKQFLPDTIVLATPFGRIKYAHLPFFSVCVSFILALTKFIYFVSFLQIAIGVQVAWTYLRFYKSHETDEIYGDGSEHFTWASLFPSRTQLFFTLIGKVCFRTLARMGVCKRQVRHVDLNSLQSVAVGINLPALENSAKDSERRRLVQNDKMNLIKYNFRQKALKELNERLNKTRTAEVANYGNWDEDENDEPSSVTVVSPQSSNVHSSRVATEPEKESMA</sequence>
<name>E3MSW7_CAERE</name>
<evidence type="ECO:0000256" key="1">
    <source>
        <dbReference type="ARBA" id="ARBA00004141"/>
    </source>
</evidence>
<feature type="compositionally biased region" description="Low complexity" evidence="5">
    <location>
        <begin position="345"/>
        <end position="357"/>
    </location>
</feature>
<keyword evidence="8" id="KW-1185">Reference proteome</keyword>
<protein>
    <submittedName>
        <fullName evidence="7">Uncharacterized protein</fullName>
    </submittedName>
</protein>
<dbReference type="OMA" id="EIHFWEV"/>
<feature type="transmembrane region" description="Helical" evidence="6">
    <location>
        <begin position="177"/>
        <end position="208"/>
    </location>
</feature>
<reference evidence="7" key="1">
    <citation type="submission" date="2007-07" db="EMBL/GenBank/DDBJ databases">
        <title>PCAP assembly of the Caenorhabditis remanei genome.</title>
        <authorList>
            <consortium name="The Caenorhabditis remanei Sequencing Consortium"/>
            <person name="Wilson R.K."/>
        </authorList>
    </citation>
    <scope>NUCLEOTIDE SEQUENCE [LARGE SCALE GENOMIC DNA]</scope>
    <source>
        <strain evidence="7">PB4641</strain>
    </source>
</reference>
<evidence type="ECO:0000256" key="2">
    <source>
        <dbReference type="ARBA" id="ARBA00022692"/>
    </source>
</evidence>
<dbReference type="SMART" id="SM01160">
    <property type="entry name" value="DUF1751"/>
    <property type="match status" value="1"/>
</dbReference>
<keyword evidence="4 6" id="KW-0472">Membrane</keyword>
<proteinExistence type="predicted"/>
<feature type="region of interest" description="Disordered" evidence="5">
    <location>
        <begin position="333"/>
        <end position="372"/>
    </location>
</feature>
<dbReference type="PANTHER" id="PTHR13377">
    <property type="entry name" value="PLACENTAL PROTEIN 6"/>
    <property type="match status" value="1"/>
</dbReference>
<dbReference type="EMBL" id="DS268474">
    <property type="protein sequence ID" value="EFP08462.1"/>
    <property type="molecule type" value="Genomic_DNA"/>
</dbReference>
<evidence type="ECO:0000256" key="4">
    <source>
        <dbReference type="ARBA" id="ARBA00023136"/>
    </source>
</evidence>
<dbReference type="Proteomes" id="UP000008281">
    <property type="component" value="Unassembled WGS sequence"/>
</dbReference>
<dbReference type="HOGENOM" id="CLU_903821_0_0_1"/>
<evidence type="ECO:0000256" key="3">
    <source>
        <dbReference type="ARBA" id="ARBA00022989"/>
    </source>
</evidence>
<dbReference type="eggNOG" id="KOG2890">
    <property type="taxonomic scope" value="Eukaryota"/>
</dbReference>
<dbReference type="FunCoup" id="E3MSW7">
    <property type="interactions" value="2722"/>
</dbReference>
<dbReference type="GO" id="GO:0005794">
    <property type="term" value="C:Golgi apparatus"/>
    <property type="evidence" value="ECO:0007669"/>
    <property type="project" value="TreeGrafter"/>
</dbReference>
<dbReference type="InParanoid" id="E3MSW7"/>
<evidence type="ECO:0000256" key="5">
    <source>
        <dbReference type="SAM" id="MobiDB-lite"/>
    </source>
</evidence>
<dbReference type="OrthoDB" id="73612at2759"/>